<feature type="region of interest" description="Disordered" evidence="1">
    <location>
        <begin position="295"/>
        <end position="433"/>
    </location>
</feature>
<dbReference type="Proteomes" id="UP001458880">
    <property type="component" value="Unassembled WGS sequence"/>
</dbReference>
<comment type="caution">
    <text evidence="2">The sequence shown here is derived from an EMBL/GenBank/DDBJ whole genome shotgun (WGS) entry which is preliminary data.</text>
</comment>
<evidence type="ECO:0000256" key="1">
    <source>
        <dbReference type="SAM" id="MobiDB-lite"/>
    </source>
</evidence>
<dbReference type="AlphaFoldDB" id="A0AAW1MCM2"/>
<feature type="region of interest" description="Disordered" evidence="1">
    <location>
        <begin position="1104"/>
        <end position="1123"/>
    </location>
</feature>
<feature type="compositionally biased region" description="Basic and acidic residues" evidence="1">
    <location>
        <begin position="413"/>
        <end position="433"/>
    </location>
</feature>
<feature type="compositionally biased region" description="Low complexity" evidence="1">
    <location>
        <begin position="1107"/>
        <end position="1123"/>
    </location>
</feature>
<feature type="compositionally biased region" description="Basic and acidic residues" evidence="1">
    <location>
        <begin position="1024"/>
        <end position="1043"/>
    </location>
</feature>
<feature type="compositionally biased region" description="Low complexity" evidence="1">
    <location>
        <begin position="353"/>
        <end position="366"/>
    </location>
</feature>
<feature type="compositionally biased region" description="Basic and acidic residues" evidence="1">
    <location>
        <begin position="595"/>
        <end position="626"/>
    </location>
</feature>
<gene>
    <name evidence="2" type="ORF">QE152_g8182</name>
</gene>
<feature type="region of interest" description="Disordered" evidence="1">
    <location>
        <begin position="875"/>
        <end position="902"/>
    </location>
</feature>
<accession>A0AAW1MCM2</accession>
<keyword evidence="3" id="KW-1185">Reference proteome</keyword>
<feature type="compositionally biased region" description="Acidic residues" evidence="1">
    <location>
        <begin position="1013"/>
        <end position="1023"/>
    </location>
</feature>
<name>A0AAW1MCM2_POPJA</name>
<feature type="region of interest" description="Disordered" evidence="1">
    <location>
        <begin position="980"/>
        <end position="1044"/>
    </location>
</feature>
<organism evidence="2 3">
    <name type="scientific">Popillia japonica</name>
    <name type="common">Japanese beetle</name>
    <dbReference type="NCBI Taxonomy" id="7064"/>
    <lineage>
        <taxon>Eukaryota</taxon>
        <taxon>Metazoa</taxon>
        <taxon>Ecdysozoa</taxon>
        <taxon>Arthropoda</taxon>
        <taxon>Hexapoda</taxon>
        <taxon>Insecta</taxon>
        <taxon>Pterygota</taxon>
        <taxon>Neoptera</taxon>
        <taxon>Endopterygota</taxon>
        <taxon>Coleoptera</taxon>
        <taxon>Polyphaga</taxon>
        <taxon>Scarabaeiformia</taxon>
        <taxon>Scarabaeidae</taxon>
        <taxon>Rutelinae</taxon>
        <taxon>Popillia</taxon>
    </lineage>
</organism>
<reference evidence="2 3" key="1">
    <citation type="journal article" date="2024" name="BMC Genomics">
        <title>De novo assembly and annotation of Popillia japonica's genome with initial clues to its potential as an invasive pest.</title>
        <authorList>
            <person name="Cucini C."/>
            <person name="Boschi S."/>
            <person name="Funari R."/>
            <person name="Cardaioli E."/>
            <person name="Iannotti N."/>
            <person name="Marturano G."/>
            <person name="Paoli F."/>
            <person name="Bruttini M."/>
            <person name="Carapelli A."/>
            <person name="Frati F."/>
            <person name="Nardi F."/>
        </authorList>
    </citation>
    <scope>NUCLEOTIDE SEQUENCE [LARGE SCALE GENOMIC DNA]</scope>
    <source>
        <strain evidence="2">DMR45628</strain>
    </source>
</reference>
<evidence type="ECO:0008006" key="4">
    <source>
        <dbReference type="Google" id="ProtNLM"/>
    </source>
</evidence>
<feature type="compositionally biased region" description="Basic residues" evidence="1">
    <location>
        <begin position="375"/>
        <end position="388"/>
    </location>
</feature>
<feature type="compositionally biased region" description="Basic and acidic residues" evidence="1">
    <location>
        <begin position="559"/>
        <end position="588"/>
    </location>
</feature>
<dbReference type="EMBL" id="JASPKY010000064">
    <property type="protein sequence ID" value="KAK9743960.1"/>
    <property type="molecule type" value="Genomic_DNA"/>
</dbReference>
<feature type="region of interest" description="Disordered" evidence="1">
    <location>
        <begin position="529"/>
        <end position="626"/>
    </location>
</feature>
<proteinExistence type="predicted"/>
<sequence>MEPAAPGTEDEVQVSFPVYSKKANETDRLLSLKSYFPNGSFGNVFELSYVNGSEHWYCNMCECPVMGRVYHHEIGKRHSTNVANLSKRGVTTLVGQPVLHVAAGEPVPPGFEGEVPKTCQIQERLDNYSVSSLIGLEYLLEIQEYDRDKEPSYLCMLCDKRGDPRTVIAHLVSYNHISQYLQRHFVKCYQALSPYMTKQYKRNWQNTMNKIAEAIEQKHGRLKPHPVEKEGFEEKKPSYWAQIFHGPHFSEKDGSTFENLVNRDEITKVYEVVGASTVSTPVAATPATYIQKPSEDISKRSYRKTGTVPSASAGDSSARKRSPSPPTVAKPSKKQKQPAPPGASKRTDRRRSLSSVSSISSSDLSDYNAYENKRSTRRMSRSRSRSPYRRPYYERSPSPRNIRGKGVLPWQRSDYKSRSEVGSDRNKPNPDKVEEYKRLSVAIENDMEKTLKQHEKNPEKHPQYNEEWKIFWNKRYKELQSEGKDASNYDFKPEWIIFWNKRMIELHNSEVKTKKDALRRRLGLPDQPAPICFRITGKKKSRDELSSNKPVAPMASEPDQDHEVIVIEDKDEDTKSSKRSHSPWESEPTRPSSRVSREKSRERERSYERKSRDRERSYERSRDYKYRGSPVRIKRERSWDKWDREPVPYRDVYRKDMRDCYKPPPVMRDVTRQPVFTPPRQEYNEEEEEDTGEINIVGVLRLLTALEEKLGSLGPKVIDMLAQALAMEKSEANSSEQLLDNDVNCVLFETVKEKLKGQLLAGLVDYAQERAFKNAIKKIASLIHYANQRKNERKKDKPEVDPVKVPGIGTVDKAAIAKQIATALVLQGKTDVSQAELEQLINAVVGMAEASKSTGKPMTTASFIEQINQSKLGKSSEATIIPSTATTQPSTTGESSNSMEGLSDSDLQTLLQNFKDLSTEEQHGLITLEGLSDSDLQTLLQNFKDLSTEEQHGLITYLKKLEAKEPERVERLRKFVNLGPEKAEKDKRQTSPFSARLGGVNPTVDDPYADSQFVDDEKDDEEVDIKKKNESKTDKESSKIHIDSEEEDYTFDDVFQAANKKVKEKEMEKQKEKLLDSSKTETKINLMDAKALIANIMGNLNAKENSASKSVSTSSSSSFPQFD</sequence>
<evidence type="ECO:0000313" key="3">
    <source>
        <dbReference type="Proteomes" id="UP001458880"/>
    </source>
</evidence>
<evidence type="ECO:0000313" key="2">
    <source>
        <dbReference type="EMBL" id="KAK9743960.1"/>
    </source>
</evidence>
<protein>
    <recommendedName>
        <fullName evidence="4">Matrin-type domain-containing protein</fullName>
    </recommendedName>
</protein>